<dbReference type="RefSeq" id="WP_167695001.1">
    <property type="nucleotide sequence ID" value="NZ_CP118181.1"/>
</dbReference>
<proteinExistence type="predicted"/>
<protein>
    <submittedName>
        <fullName evidence="1">Uncharacterized protein</fullName>
    </submittedName>
</protein>
<comment type="caution">
    <text evidence="1">The sequence shown here is derived from an EMBL/GenBank/DDBJ whole genome shotgun (WGS) entry which is preliminary data.</text>
</comment>
<dbReference type="AlphaFoldDB" id="A0A968KW75"/>
<evidence type="ECO:0000313" key="2">
    <source>
        <dbReference type="Proteomes" id="UP000778951"/>
    </source>
</evidence>
<dbReference type="Proteomes" id="UP000778951">
    <property type="component" value="Unassembled WGS sequence"/>
</dbReference>
<keyword evidence="2" id="KW-1185">Reference proteome</keyword>
<name>A0A968KW75_9SPIO</name>
<gene>
    <name evidence="1" type="ORF">HCT48_01455</name>
</gene>
<sequence>MRNISWILFLGFFMTSNLWASGYLLPKWLTDLAELPRMEFGLSRAQITQRLVDAGWQEVTPSDTLNAKEFYWGIDAETKISAIIFANGRLLLRSRSISLVLMSINQDIERLAADEFNHENCWYGDNGNNGCNWRHKELRIALKTFYDAQKRRQGIPYTTITISME</sequence>
<accession>A0A968KW75</accession>
<evidence type="ECO:0000313" key="1">
    <source>
        <dbReference type="EMBL" id="NIZ68887.1"/>
    </source>
</evidence>
<dbReference type="EMBL" id="JAATLM010000001">
    <property type="protein sequence ID" value="NIZ68887.1"/>
    <property type="molecule type" value="Genomic_DNA"/>
</dbReference>
<reference evidence="1" key="1">
    <citation type="submission" date="2020-03" db="EMBL/GenBank/DDBJ databases">
        <title>Spirochaetal bacteria isolated from arthropods constitute a novel genus Entomospira genus novum within the order Spirochaetales.</title>
        <authorList>
            <person name="Grana-Miraglia L."/>
            <person name="Sikutova S."/>
            <person name="Fingerle V."/>
            <person name="Sing A."/>
            <person name="Castillo-Ramirez S."/>
            <person name="Margos G."/>
            <person name="Rudolf I."/>
        </authorList>
    </citation>
    <scope>NUCLEOTIDE SEQUENCE</scope>
    <source>
        <strain evidence="1">BR149</strain>
    </source>
</reference>
<organism evidence="1 2">
    <name type="scientific">Entomospira culicis</name>
    <dbReference type="NCBI Taxonomy" id="2719989"/>
    <lineage>
        <taxon>Bacteria</taxon>
        <taxon>Pseudomonadati</taxon>
        <taxon>Spirochaetota</taxon>
        <taxon>Spirochaetia</taxon>
        <taxon>Spirochaetales</taxon>
        <taxon>Spirochaetaceae</taxon>
        <taxon>Entomospira</taxon>
    </lineage>
</organism>